<dbReference type="EMBL" id="LFYR01000864">
    <property type="protein sequence ID" value="KMZ68107.1"/>
    <property type="molecule type" value="Genomic_DNA"/>
</dbReference>
<sequence length="400" mass="43620">MASMAAISGGISGLLRPSPRRIPAAMVLPAVTTVRIATASTLPRLNWGFQKQTHLVDLKPVPLIATKRDFLRIIPEASSDSAGNTDVGFFDKNPALLTGFFFFMWYFLNVIFNIMNKKIYNYFPYPYFVSAVHLGVGVAYCLGSWAVGLPKRAPMNNTILKLLIPVGICHAIGHITSNVSFATVAVSFTHTIKALEPFFNASASQFILGQSIPLSLWLSLAPVVLGVSMASLTELSFNWTGFVSAMISNISFTYRSIYSKKAMTGMDSTNLYAYISIIALLVCLPPAIIVEGPKLMSHGFADAIAKVGMTKFITDLFWVGMFYHLYNQIATNTLERVAPLTHAVGNVLKRVFVIGFSIVIFGNKISTQTGIGTGIAIAGVAMYSYIKAKIEEDKIKKKNA</sequence>
<dbReference type="GO" id="GO:0031969">
    <property type="term" value="C:chloroplast membrane"/>
    <property type="evidence" value="ECO:0007669"/>
    <property type="project" value="UniProtKB-SubCell"/>
</dbReference>
<dbReference type="InterPro" id="IPR004696">
    <property type="entry name" value="Tpt_PEP_transl"/>
</dbReference>
<feature type="transmembrane region" description="Helical" evidence="9">
    <location>
        <begin position="347"/>
        <end position="365"/>
    </location>
</feature>
<keyword evidence="8 9" id="KW-0472">Membrane</keyword>
<feature type="transmembrane region" description="Helical" evidence="9">
    <location>
        <begin position="270"/>
        <end position="289"/>
    </location>
</feature>
<dbReference type="Proteomes" id="UP000036987">
    <property type="component" value="Unassembled WGS sequence"/>
</dbReference>
<keyword evidence="5 9" id="KW-0812">Transmembrane</keyword>
<keyword evidence="4" id="KW-0934">Plastid</keyword>
<organism evidence="11 12">
    <name type="scientific">Zostera marina</name>
    <name type="common">Eelgrass</name>
    <dbReference type="NCBI Taxonomy" id="29655"/>
    <lineage>
        <taxon>Eukaryota</taxon>
        <taxon>Viridiplantae</taxon>
        <taxon>Streptophyta</taxon>
        <taxon>Embryophyta</taxon>
        <taxon>Tracheophyta</taxon>
        <taxon>Spermatophyta</taxon>
        <taxon>Magnoliopsida</taxon>
        <taxon>Liliopsida</taxon>
        <taxon>Zosteraceae</taxon>
        <taxon>Zostera</taxon>
    </lineage>
</organism>
<evidence type="ECO:0000256" key="9">
    <source>
        <dbReference type="SAM" id="Phobius"/>
    </source>
</evidence>
<comment type="subcellular location">
    <subcellularLocation>
        <location evidence="1">Plastid</location>
        <location evidence="1">Chloroplast membrane</location>
        <topology evidence="1">Multi-pass membrane protein</topology>
    </subcellularLocation>
</comment>
<accession>A0A0K9PIR5</accession>
<feature type="transmembrane region" description="Helical" evidence="9">
    <location>
        <begin position="95"/>
        <end position="115"/>
    </location>
</feature>
<evidence type="ECO:0000313" key="12">
    <source>
        <dbReference type="Proteomes" id="UP000036987"/>
    </source>
</evidence>
<dbReference type="GO" id="GO:0046943">
    <property type="term" value="F:carboxylic acid transmembrane transporter activity"/>
    <property type="evidence" value="ECO:0007669"/>
    <property type="project" value="UniProtKB-ARBA"/>
</dbReference>
<dbReference type="InterPro" id="IPR050186">
    <property type="entry name" value="TPT_transporter"/>
</dbReference>
<evidence type="ECO:0000256" key="2">
    <source>
        <dbReference type="ARBA" id="ARBA00022448"/>
    </source>
</evidence>
<dbReference type="OrthoDB" id="6418713at2759"/>
<dbReference type="SUPFAM" id="SSF103481">
    <property type="entry name" value="Multidrug resistance efflux transporter EmrE"/>
    <property type="match status" value="2"/>
</dbReference>
<evidence type="ECO:0000256" key="4">
    <source>
        <dbReference type="ARBA" id="ARBA00022640"/>
    </source>
</evidence>
<dbReference type="Pfam" id="PF03151">
    <property type="entry name" value="TPT"/>
    <property type="match status" value="1"/>
</dbReference>
<keyword evidence="7 9" id="KW-1133">Transmembrane helix</keyword>
<keyword evidence="2" id="KW-0813">Transport</keyword>
<feature type="transmembrane region" description="Helical" evidence="9">
    <location>
        <begin position="214"/>
        <end position="233"/>
    </location>
</feature>
<feature type="transmembrane region" description="Helical" evidence="9">
    <location>
        <begin position="127"/>
        <end position="147"/>
    </location>
</feature>
<feature type="transmembrane region" description="Helical" evidence="9">
    <location>
        <begin position="239"/>
        <end position="258"/>
    </location>
</feature>
<evidence type="ECO:0000256" key="5">
    <source>
        <dbReference type="ARBA" id="ARBA00022692"/>
    </source>
</evidence>
<evidence type="ECO:0000256" key="6">
    <source>
        <dbReference type="ARBA" id="ARBA00022946"/>
    </source>
</evidence>
<dbReference type="OMA" id="INRQFST"/>
<evidence type="ECO:0000256" key="7">
    <source>
        <dbReference type="ARBA" id="ARBA00022989"/>
    </source>
</evidence>
<evidence type="ECO:0000256" key="3">
    <source>
        <dbReference type="ARBA" id="ARBA00022528"/>
    </source>
</evidence>
<keyword evidence="12" id="KW-1185">Reference proteome</keyword>
<dbReference type="GO" id="GO:0015297">
    <property type="term" value="F:antiporter activity"/>
    <property type="evidence" value="ECO:0000318"/>
    <property type="project" value="GO_Central"/>
</dbReference>
<evidence type="ECO:0000256" key="8">
    <source>
        <dbReference type="ARBA" id="ARBA00023136"/>
    </source>
</evidence>
<proteinExistence type="predicted"/>
<dbReference type="PANTHER" id="PTHR11132">
    <property type="entry name" value="SOLUTE CARRIER FAMILY 35"/>
    <property type="match status" value="1"/>
</dbReference>
<feature type="transmembrane region" description="Helical" evidence="9">
    <location>
        <begin position="371"/>
        <end position="388"/>
    </location>
</feature>
<evidence type="ECO:0000256" key="1">
    <source>
        <dbReference type="ARBA" id="ARBA00004508"/>
    </source>
</evidence>
<name>A0A0K9PIR5_ZOSMR</name>
<evidence type="ECO:0000313" key="11">
    <source>
        <dbReference type="EMBL" id="KMZ68107.1"/>
    </source>
</evidence>
<dbReference type="GO" id="GO:0015605">
    <property type="term" value="F:organophosphate ester transmembrane transporter activity"/>
    <property type="evidence" value="ECO:0007669"/>
    <property type="project" value="UniProtKB-ARBA"/>
</dbReference>
<dbReference type="NCBIfam" id="TIGR00817">
    <property type="entry name" value="tpt"/>
    <property type="match status" value="1"/>
</dbReference>
<feature type="transmembrane region" description="Helical" evidence="9">
    <location>
        <begin position="309"/>
        <end position="326"/>
    </location>
</feature>
<dbReference type="GO" id="GO:0015718">
    <property type="term" value="P:monocarboxylic acid transport"/>
    <property type="evidence" value="ECO:0007669"/>
    <property type="project" value="UniProtKB-ARBA"/>
</dbReference>
<dbReference type="STRING" id="29655.A0A0K9PIR5"/>
<protein>
    <submittedName>
        <fullName evidence="11">Glucose-6-phosphate/phosphate translocator-like protein</fullName>
    </submittedName>
</protein>
<dbReference type="AlphaFoldDB" id="A0A0K9PIR5"/>
<reference evidence="12" key="1">
    <citation type="journal article" date="2016" name="Nature">
        <title>The genome of the seagrass Zostera marina reveals angiosperm adaptation to the sea.</title>
        <authorList>
            <person name="Olsen J.L."/>
            <person name="Rouze P."/>
            <person name="Verhelst B."/>
            <person name="Lin Y.-C."/>
            <person name="Bayer T."/>
            <person name="Collen J."/>
            <person name="Dattolo E."/>
            <person name="De Paoli E."/>
            <person name="Dittami S."/>
            <person name="Maumus F."/>
            <person name="Michel G."/>
            <person name="Kersting A."/>
            <person name="Lauritano C."/>
            <person name="Lohaus R."/>
            <person name="Toepel M."/>
            <person name="Tonon T."/>
            <person name="Vanneste K."/>
            <person name="Amirebrahimi M."/>
            <person name="Brakel J."/>
            <person name="Bostroem C."/>
            <person name="Chovatia M."/>
            <person name="Grimwood J."/>
            <person name="Jenkins J.W."/>
            <person name="Jueterbock A."/>
            <person name="Mraz A."/>
            <person name="Stam W.T."/>
            <person name="Tice H."/>
            <person name="Bornberg-Bauer E."/>
            <person name="Green P.J."/>
            <person name="Pearson G.A."/>
            <person name="Procaccini G."/>
            <person name="Duarte C.M."/>
            <person name="Schmutz J."/>
            <person name="Reusch T.B.H."/>
            <person name="Van de Peer Y."/>
        </authorList>
    </citation>
    <scope>NUCLEOTIDE SEQUENCE [LARGE SCALE GENOMIC DNA]</scope>
    <source>
        <strain evidence="12">cv. Finnish</strain>
    </source>
</reference>
<keyword evidence="3" id="KW-0150">Chloroplast</keyword>
<dbReference type="GO" id="GO:0055085">
    <property type="term" value="P:transmembrane transport"/>
    <property type="evidence" value="ECO:0000318"/>
    <property type="project" value="GO_Central"/>
</dbReference>
<gene>
    <name evidence="11" type="ORF">ZOSMA_24G01300</name>
</gene>
<dbReference type="InterPro" id="IPR004853">
    <property type="entry name" value="Sugar_P_trans_dom"/>
</dbReference>
<comment type="caution">
    <text evidence="11">The sequence shown here is derived from an EMBL/GenBank/DDBJ whole genome shotgun (WGS) entry which is preliminary data.</text>
</comment>
<evidence type="ECO:0000259" key="10">
    <source>
        <dbReference type="Pfam" id="PF03151"/>
    </source>
</evidence>
<keyword evidence="6" id="KW-0809">Transit peptide</keyword>
<feature type="domain" description="Sugar phosphate transporter" evidence="10">
    <location>
        <begin position="98"/>
        <end position="384"/>
    </location>
</feature>
<dbReference type="GO" id="GO:0005794">
    <property type="term" value="C:Golgi apparatus"/>
    <property type="evidence" value="ECO:0000318"/>
    <property type="project" value="GO_Central"/>
</dbReference>
<dbReference type="InterPro" id="IPR037185">
    <property type="entry name" value="EmrE-like"/>
</dbReference>